<dbReference type="Proteomes" id="UP001634394">
    <property type="component" value="Unassembled WGS sequence"/>
</dbReference>
<feature type="domain" description="EF-hand" evidence="4">
    <location>
        <begin position="115"/>
        <end position="141"/>
    </location>
</feature>
<dbReference type="InterPro" id="IPR002048">
    <property type="entry name" value="EF_hand_dom"/>
</dbReference>
<evidence type="ECO:0000313" key="6">
    <source>
        <dbReference type="Proteomes" id="UP001634394"/>
    </source>
</evidence>
<keyword evidence="1" id="KW-0106">Calcium</keyword>
<evidence type="ECO:0000256" key="1">
    <source>
        <dbReference type="ARBA" id="ARBA00022837"/>
    </source>
</evidence>
<comment type="caution">
    <text evidence="5">The sequence shown here is derived from an EMBL/GenBank/DDBJ whole genome shotgun (WGS) entry which is preliminary data.</text>
</comment>
<sequence>MRIRLFLIWIYAACHASKSGVQHRSNAPVHDNQLMKERGIIRIRTSQSGQQQFYKGCGIPRMVQYPKVCTEGKDLRHCVIQSAFYHPVSKSGRTTWVTAAPCESNQKSLLTLGDFAVFDKDGSGFVDTRELITASRVVDEADGLFSTSDINKDGFMDMCEFSKFLGSWKKVLDKIRYFSFLFNIPENTLGCIEFISSFPAVQEAENITDTLFDGEMVGTPTTINMLREEDQIFKANSITKPYTERVPRSKLGDQLTTDASDNITKLLFALYTGTPPTKGTSKLQYGIQLTTVDSVGTRKSPSVTETGTFLTGLGIQLTTPASSETRTFSSFADDRTGDAIVENRSNIKNMKMTAETFDRHFDDRQWLSTMQTGTSADKTKTGVTPDTEMNEAIATKTYIIELGTTKNGNTGGRYTKMSQTSKTYSNGSQTWSTKLPVISTITPEIDVIHVSKMSSKENKTDGTKMHDSDSKTTSSVTFYKNQRDKRIKDRKTEYQGTTAERLANGAVETDIRRSMMTNQFQHMTDIMTNSPMIPTTVNYEHITDYTAYSTNDLLNNKFIGTNTSTEMPNKGAVDYTTISNQYITVPEDDRSAMSNVPIQLATEVIIGHEHHPDDANMETLDIYANQQSTYRSVYSKDDTNNSRDSDARNLLFVGKQPDVPITYKGKENLTQEQFNISETVYARMGKNKTDSKSHASDHTGDSRSISTKITVQDDQLDVINRDHFNKSMALDQDVSRKNEKKMSDLKIELHYLDRDSFNAQRKMMNEMKAVRAYNMYWIQRHGRPGFPYRNRPPFMTYPRPQLRSFTRDIEKPSFVPEIRSKQVSFIPPIQRSVTGIGISDQVKGTYDNNLELQTSSVYKSNQHLIGQAGARGIKDHSHAVNETKNTNSSANAIVSKTIEQDKDGFPQPKKHTVQENGIYKGTGSSFTRKYISKTFPNRMKTPMKAPEATKEDTSAHARSRIKSEVQQQIPQPKKVIQQTITLQPKPTWTKSFKVSEKGTTEIYSWTNGDNSAEDFNYSAIDVDSDERSD</sequence>
<evidence type="ECO:0000259" key="4">
    <source>
        <dbReference type="PROSITE" id="PS50222"/>
    </source>
</evidence>
<dbReference type="CDD" id="cd00051">
    <property type="entry name" value="EFh"/>
    <property type="match status" value="1"/>
</dbReference>
<feature type="compositionally biased region" description="Basic and acidic residues" evidence="2">
    <location>
        <begin position="452"/>
        <end position="470"/>
    </location>
</feature>
<keyword evidence="3" id="KW-0732">Signal</keyword>
<name>A0ABD3UWY7_SINWO</name>
<dbReference type="SUPFAM" id="SSF47473">
    <property type="entry name" value="EF-hand"/>
    <property type="match status" value="1"/>
</dbReference>
<evidence type="ECO:0000256" key="2">
    <source>
        <dbReference type="SAM" id="MobiDB-lite"/>
    </source>
</evidence>
<proteinExistence type="predicted"/>
<feature type="chain" id="PRO_5044854336" description="EF-hand domain-containing protein" evidence="3">
    <location>
        <begin position="17"/>
        <end position="1029"/>
    </location>
</feature>
<feature type="region of interest" description="Disordered" evidence="2">
    <location>
        <begin position="686"/>
        <end position="705"/>
    </location>
</feature>
<dbReference type="Gene3D" id="1.10.238.10">
    <property type="entry name" value="EF-hand"/>
    <property type="match status" value="1"/>
</dbReference>
<evidence type="ECO:0000256" key="3">
    <source>
        <dbReference type="SAM" id="SignalP"/>
    </source>
</evidence>
<evidence type="ECO:0000313" key="5">
    <source>
        <dbReference type="EMBL" id="KAL3852742.1"/>
    </source>
</evidence>
<dbReference type="AlphaFoldDB" id="A0ABD3UWY7"/>
<feature type="signal peptide" evidence="3">
    <location>
        <begin position="1"/>
        <end position="16"/>
    </location>
</feature>
<feature type="compositionally biased region" description="Polar residues" evidence="2">
    <location>
        <begin position="471"/>
        <end position="480"/>
    </location>
</feature>
<protein>
    <recommendedName>
        <fullName evidence="4">EF-hand domain-containing protein</fullName>
    </recommendedName>
</protein>
<dbReference type="EMBL" id="JBJQND010000015">
    <property type="protein sequence ID" value="KAL3852742.1"/>
    <property type="molecule type" value="Genomic_DNA"/>
</dbReference>
<feature type="region of interest" description="Disordered" evidence="2">
    <location>
        <begin position="452"/>
        <end position="493"/>
    </location>
</feature>
<keyword evidence="6" id="KW-1185">Reference proteome</keyword>
<dbReference type="PROSITE" id="PS50222">
    <property type="entry name" value="EF_HAND_2"/>
    <property type="match status" value="1"/>
</dbReference>
<dbReference type="InterPro" id="IPR018247">
    <property type="entry name" value="EF_Hand_1_Ca_BS"/>
</dbReference>
<dbReference type="InterPro" id="IPR011992">
    <property type="entry name" value="EF-hand-dom_pair"/>
</dbReference>
<dbReference type="PROSITE" id="PS00018">
    <property type="entry name" value="EF_HAND_1"/>
    <property type="match status" value="2"/>
</dbReference>
<feature type="compositionally biased region" description="Basic and acidic residues" evidence="2">
    <location>
        <begin position="687"/>
        <end position="701"/>
    </location>
</feature>
<accession>A0ABD3UWY7</accession>
<feature type="compositionally biased region" description="Basic and acidic residues" evidence="2">
    <location>
        <begin position="481"/>
        <end position="493"/>
    </location>
</feature>
<reference evidence="5 6" key="1">
    <citation type="submission" date="2024-11" db="EMBL/GenBank/DDBJ databases">
        <title>Chromosome-level genome assembly of the freshwater bivalve Anodonta woodiana.</title>
        <authorList>
            <person name="Chen X."/>
        </authorList>
    </citation>
    <scope>NUCLEOTIDE SEQUENCE [LARGE SCALE GENOMIC DNA]</scope>
    <source>
        <strain evidence="5">MN2024</strain>
        <tissue evidence="5">Gills</tissue>
    </source>
</reference>
<organism evidence="5 6">
    <name type="scientific">Sinanodonta woodiana</name>
    <name type="common">Chinese pond mussel</name>
    <name type="synonym">Anodonta woodiana</name>
    <dbReference type="NCBI Taxonomy" id="1069815"/>
    <lineage>
        <taxon>Eukaryota</taxon>
        <taxon>Metazoa</taxon>
        <taxon>Spiralia</taxon>
        <taxon>Lophotrochozoa</taxon>
        <taxon>Mollusca</taxon>
        <taxon>Bivalvia</taxon>
        <taxon>Autobranchia</taxon>
        <taxon>Heteroconchia</taxon>
        <taxon>Palaeoheterodonta</taxon>
        <taxon>Unionida</taxon>
        <taxon>Unionoidea</taxon>
        <taxon>Unionidae</taxon>
        <taxon>Unioninae</taxon>
        <taxon>Sinanodonta</taxon>
    </lineage>
</organism>
<gene>
    <name evidence="5" type="ORF">ACJMK2_016359</name>
</gene>